<feature type="compositionally biased region" description="Acidic residues" evidence="1">
    <location>
        <begin position="783"/>
        <end position="792"/>
    </location>
</feature>
<feature type="region of interest" description="Disordered" evidence="1">
    <location>
        <begin position="181"/>
        <end position="261"/>
    </location>
</feature>
<name>A0ABQ6ML15_9STRA</name>
<feature type="non-terminal residue" evidence="2">
    <location>
        <position position="1"/>
    </location>
</feature>
<dbReference type="EMBL" id="BRYB01000331">
    <property type="protein sequence ID" value="GMI27828.1"/>
    <property type="molecule type" value="Genomic_DNA"/>
</dbReference>
<sequence length="2031" mass="221777">AYAVTASPPTLDVRFSLECGASPALAEKLKKADETVSSALSSRRRLESPASVSWADLSTVLLHSRRQDLALPYFSFSGRSDPGAYDAVLASLGFDHEPSTHALLYRSDERLFEASFEPLKILPPPHEDPPHPLLPGRWFARRPPASNDEDAPLILARLSPTLTPGCPPSRAVALFESTVSRLSGSGGDAEEEDERPPPHVHLFPPPAPLSTPTASSAKSPRTPLTTFGFTPPSSPPPLSSPHPPFPFSPAPPHPSVAQEITSQHNSAFVRSLYQSLSPTALDPLLPSSSSDFATALSFYPHSVKIDETVLASTRGSERALESLHDLVSTVLKPVAGSGEWWFYPHTSVEDDCAFVRETEELVEAKIREFDGDADFAEKSGREKAEVEEEEDLSGDEDEDEEEEEEDDEEEDEEEEGGENYRLSESDGSNPNEASVDAAILAYSPPREAMAGGYNSDSSLNSSSNSSSGSVKSNLTHSTASTMLHANTPTESPRYAAATGAADQDACTRPPDLVHGKSSASSAHAQGCMHHPSMAKLSQEQLLSKLQNSPPPTAPTPIFIRFEFEGAVVPNDASPAGLSSFSAAGSLTTYIALADETQALKLAAVLRLRMLISTFAASQTLLRLSHMPVPDIDVNLVLKCLKNSVNVLTIPISLYLNRINTGDGSSGGTLQSAREDFVESVRERFAETKSALIQTTAKGRIHWWVGTQTRSWGIMRIRPERAVFEIKMLSPTPNEDLDYVEEAELAESVIEWCHQICALKRLNMTRMAEEVMIREDIVVTTAEEPEEVAELDESATTADTTSDSVPPTTPTSQQQQQQQLQQQQQQQQEQEQEQQLSPPPPASPPLVAAVSAPPPLECPLKFTTIFPLNHRCKLESTILSLQSSVLHPFAVSNRANLFVYKDANNEIFYLRLSPDSHTLEDSTVADAIQLLVFGVDEPGESITVQLVQILRSHINSIALTALANILRNNPQFNVAEQDIEFIKSFSSENIATYYELPAVVSDPMLYLLYVRQNICASGFVHALCMEPGAQHLMGWEDARGGWLAGSELVVEEERVGEEEEDGGDVALGRVVQYESKDFTVYFNHSHASSKMNQGVSTLTQKGASFFHNIGTGMAIVRFILEGVSDVRVGVLPKETVTVGGEDEVFALENCRIGKPARPSVGGSKTGMILKVEVINTTVSIETFSEYLEFVLNQSLLDFAVERVLLTSKLGLLDRADPEDAIVPVGVPSLQRIFSAANELQTLSVRTLELDGHLTSTSVKKFFDEIVTVVIKGVILHDRAGTATYCEAHTSDHAMVDSPTYSVFYGLGEEQTGDVEGEKMLLYDRVDVDLDDDRNNQMRAVLRELASKSVIFGRSLAFAFSCTRESRRLQLFNLHPDRFAEIEALFVKVHAKFVDEERERAETLCLMMTRVFAEAGEAGEEEGGDKGGGEEPKTPGGDGVEGKEKKGEKKGEEGGKEDKKKEEKDKAAAAGRSARPVVKFLRPTMSIKKPTLIGASVDGAAMQAVMHSRSRARVGHTTNEKIPKYRLSRKEREAREGKKGKEGETPGGEDADERDSVASTSTTASTPSNADTPQRDDRDKRELTARLKKQQARRTTTTTISEADYEDVVVRSFPLDPVFVELVTVDLVASDTEKARHDASMFLDNIARALCSPEKGFALVRVLDNEEEGGRKTPELQAEGLLCPALLMVRGGLYFEVALVSYSDPARWIRLRSWVKKRAGLEVSRGTLLSIEAQCHKIVLDDFHYHLLKSMGGGKAKLWNAEQGLRLFTSFHAKGFAKGFNMYVDVNILSYAAKWLTGGSGGFDVEGGCDKEEGGVWLCGVVENNKGGWFLFGNRPPAPRFLEEEQVEGEELGRGHPVFDQGSKESKEEEERAWNMSLFVVGDDYVVKQTHAWLEKVLGKSRWCLQRDELWAKMRAAAARGGGGGGMAEKEFRAMCDLCSVVNVAKVHDARVGELLGETLVGLDVLLEIGGGGFSVLTADESFVLVLFKEAGKRGLFVVSKEGGQGGGGGGEAMVQAAVEEFVNKQLCRLLGW</sequence>
<feature type="compositionally biased region" description="Basic and acidic residues" evidence="1">
    <location>
        <begin position="1516"/>
        <end position="1542"/>
    </location>
</feature>
<dbReference type="PANTHER" id="PTHR14918">
    <property type="entry name" value="KICSTOR COMPLEX PROTEIN SZT2"/>
    <property type="match status" value="1"/>
</dbReference>
<feature type="compositionally biased region" description="Low complexity" evidence="1">
    <location>
        <begin position="1555"/>
        <end position="1570"/>
    </location>
</feature>
<feature type="compositionally biased region" description="Low complexity" evidence="1">
    <location>
        <begin position="210"/>
        <end position="231"/>
    </location>
</feature>
<comment type="caution">
    <text evidence="2">The sequence shown here is derived from an EMBL/GenBank/DDBJ whole genome shotgun (WGS) entry which is preliminary data.</text>
</comment>
<accession>A0ABQ6ML15</accession>
<gene>
    <name evidence="2" type="ORF">TeGR_g5109</name>
</gene>
<feature type="compositionally biased region" description="Pro residues" evidence="1">
    <location>
        <begin position="232"/>
        <end position="254"/>
    </location>
</feature>
<feature type="compositionally biased region" description="Basic and acidic residues" evidence="1">
    <location>
        <begin position="1438"/>
        <end position="1465"/>
    </location>
</feature>
<evidence type="ECO:0000313" key="3">
    <source>
        <dbReference type="Proteomes" id="UP001165060"/>
    </source>
</evidence>
<dbReference type="SUPFAM" id="SSF81995">
    <property type="entry name" value="beta-sandwich domain of Sec23/24"/>
    <property type="match status" value="1"/>
</dbReference>
<evidence type="ECO:0000313" key="2">
    <source>
        <dbReference type="EMBL" id="GMI27828.1"/>
    </source>
</evidence>
<feature type="region of interest" description="Disordered" evidence="1">
    <location>
        <begin position="493"/>
        <end position="529"/>
    </location>
</feature>
<dbReference type="Proteomes" id="UP001165060">
    <property type="component" value="Unassembled WGS sequence"/>
</dbReference>
<proteinExistence type="predicted"/>
<organism evidence="2 3">
    <name type="scientific">Tetraparma gracilis</name>
    <dbReference type="NCBI Taxonomy" id="2962635"/>
    <lineage>
        <taxon>Eukaryota</taxon>
        <taxon>Sar</taxon>
        <taxon>Stramenopiles</taxon>
        <taxon>Ochrophyta</taxon>
        <taxon>Bolidophyceae</taxon>
        <taxon>Parmales</taxon>
        <taxon>Triparmaceae</taxon>
        <taxon>Tetraparma</taxon>
    </lineage>
</organism>
<feature type="compositionally biased region" description="Basic and acidic residues" evidence="1">
    <location>
        <begin position="1422"/>
        <end position="1431"/>
    </location>
</feature>
<feature type="region of interest" description="Disordered" evidence="1">
    <location>
        <begin position="783"/>
        <end position="849"/>
    </location>
</feature>
<keyword evidence="3" id="KW-1185">Reference proteome</keyword>
<evidence type="ECO:0000256" key="1">
    <source>
        <dbReference type="SAM" id="MobiDB-lite"/>
    </source>
</evidence>
<reference evidence="2 3" key="1">
    <citation type="journal article" date="2023" name="Commun. Biol.">
        <title>Genome analysis of Parmales, the sister group of diatoms, reveals the evolutionary specialization of diatoms from phago-mixotrophs to photoautotrophs.</title>
        <authorList>
            <person name="Ban H."/>
            <person name="Sato S."/>
            <person name="Yoshikawa S."/>
            <person name="Yamada K."/>
            <person name="Nakamura Y."/>
            <person name="Ichinomiya M."/>
            <person name="Sato N."/>
            <person name="Blanc-Mathieu R."/>
            <person name="Endo H."/>
            <person name="Kuwata A."/>
            <person name="Ogata H."/>
        </authorList>
    </citation>
    <scope>NUCLEOTIDE SEQUENCE [LARGE SCALE GENOMIC DNA]</scope>
</reference>
<feature type="compositionally biased region" description="Low complexity" evidence="1">
    <location>
        <begin position="454"/>
        <end position="473"/>
    </location>
</feature>
<feature type="region of interest" description="Disordered" evidence="1">
    <location>
        <begin position="376"/>
        <end position="432"/>
    </location>
</feature>
<dbReference type="InterPro" id="IPR033228">
    <property type="entry name" value="SZT2"/>
</dbReference>
<feature type="region of interest" description="Disordered" evidence="1">
    <location>
        <begin position="451"/>
        <end position="474"/>
    </location>
</feature>
<feature type="compositionally biased region" description="Acidic residues" evidence="1">
    <location>
        <begin position="385"/>
        <end position="417"/>
    </location>
</feature>
<feature type="compositionally biased region" description="Low complexity" evidence="1">
    <location>
        <begin position="793"/>
        <end position="835"/>
    </location>
</feature>
<feature type="region of interest" description="Disordered" evidence="1">
    <location>
        <begin position="1414"/>
        <end position="1473"/>
    </location>
</feature>
<feature type="region of interest" description="Disordered" evidence="1">
    <location>
        <begin position="1505"/>
        <end position="1579"/>
    </location>
</feature>
<feature type="compositionally biased region" description="Low complexity" evidence="1">
    <location>
        <begin position="495"/>
        <end position="504"/>
    </location>
</feature>
<dbReference type="PANTHER" id="PTHR14918:SF3">
    <property type="entry name" value="KICSTOR COMPLEX PROTEIN SZT2"/>
    <property type="match status" value="1"/>
</dbReference>
<protein>
    <submittedName>
        <fullName evidence="2">Uncharacterized protein</fullName>
    </submittedName>
</protein>